<dbReference type="InterPro" id="IPR011711">
    <property type="entry name" value="GntR_C"/>
</dbReference>
<keyword evidence="6" id="KW-1185">Reference proteome</keyword>
<dbReference type="Gene3D" id="1.10.10.10">
    <property type="entry name" value="Winged helix-like DNA-binding domain superfamily/Winged helix DNA-binding domain"/>
    <property type="match status" value="1"/>
</dbReference>
<keyword evidence="1" id="KW-0805">Transcription regulation</keyword>
<accession>A0A848HJE7</accession>
<evidence type="ECO:0000313" key="5">
    <source>
        <dbReference type="EMBL" id="NML47868.1"/>
    </source>
</evidence>
<gene>
    <name evidence="5" type="ORF">HHL11_29230</name>
</gene>
<dbReference type="GO" id="GO:0003677">
    <property type="term" value="F:DNA binding"/>
    <property type="evidence" value="ECO:0007669"/>
    <property type="project" value="UniProtKB-KW"/>
</dbReference>
<evidence type="ECO:0000256" key="3">
    <source>
        <dbReference type="ARBA" id="ARBA00023163"/>
    </source>
</evidence>
<evidence type="ECO:0000256" key="1">
    <source>
        <dbReference type="ARBA" id="ARBA00023015"/>
    </source>
</evidence>
<evidence type="ECO:0000256" key="2">
    <source>
        <dbReference type="ARBA" id="ARBA00023125"/>
    </source>
</evidence>
<proteinExistence type="predicted"/>
<dbReference type="AlphaFoldDB" id="A0A848HJE7"/>
<dbReference type="GO" id="GO:0003700">
    <property type="term" value="F:DNA-binding transcription factor activity"/>
    <property type="evidence" value="ECO:0007669"/>
    <property type="project" value="InterPro"/>
</dbReference>
<dbReference type="RefSeq" id="WP_169422125.1">
    <property type="nucleotide sequence ID" value="NZ_JABBFX010000003.1"/>
</dbReference>
<sequence length="237" mass="26567">MPSPSLVEAAALSLPELVYRELRNAILNGVFAPGQMLRQEEVAAKMGVSRGPLREALPRLEAEGLVVLQPRKGYAVAELDPEQIREVFDLRIKLETDIAARAIKRRTPDDIAKVRQLVEQMHQTSAQRTDSEALADWFELNANFHRAMLDPAGMPHHMRAVETARGIIEIYVRAELRLTGALNLAQDEHAELAQAFVDGDEKKFVALTREHSQHSRDRLLARFRKQSPTQLAASAAR</sequence>
<dbReference type="SMART" id="SM00895">
    <property type="entry name" value="FCD"/>
    <property type="match status" value="1"/>
</dbReference>
<dbReference type="PANTHER" id="PTHR43537:SF5">
    <property type="entry name" value="UXU OPERON TRANSCRIPTIONAL REGULATOR"/>
    <property type="match status" value="1"/>
</dbReference>
<dbReference type="PROSITE" id="PS50949">
    <property type="entry name" value="HTH_GNTR"/>
    <property type="match status" value="1"/>
</dbReference>
<dbReference type="Pfam" id="PF07729">
    <property type="entry name" value="FCD"/>
    <property type="match status" value="1"/>
</dbReference>
<comment type="caution">
    <text evidence="5">The sequence shown here is derived from an EMBL/GenBank/DDBJ whole genome shotgun (WGS) entry which is preliminary data.</text>
</comment>
<dbReference type="EMBL" id="JABBFX010000003">
    <property type="protein sequence ID" value="NML47868.1"/>
    <property type="molecule type" value="Genomic_DNA"/>
</dbReference>
<evidence type="ECO:0000313" key="6">
    <source>
        <dbReference type="Proteomes" id="UP000541185"/>
    </source>
</evidence>
<dbReference type="CDD" id="cd07377">
    <property type="entry name" value="WHTH_GntR"/>
    <property type="match status" value="1"/>
</dbReference>
<dbReference type="SUPFAM" id="SSF46785">
    <property type="entry name" value="Winged helix' DNA-binding domain"/>
    <property type="match status" value="1"/>
</dbReference>
<dbReference type="PANTHER" id="PTHR43537">
    <property type="entry name" value="TRANSCRIPTIONAL REGULATOR, GNTR FAMILY"/>
    <property type="match status" value="1"/>
</dbReference>
<dbReference type="SMART" id="SM00345">
    <property type="entry name" value="HTH_GNTR"/>
    <property type="match status" value="1"/>
</dbReference>
<keyword evidence="2" id="KW-0238">DNA-binding</keyword>
<dbReference type="InterPro" id="IPR036390">
    <property type="entry name" value="WH_DNA-bd_sf"/>
</dbReference>
<protein>
    <submittedName>
        <fullName evidence="5">GntR family transcriptional regulator</fullName>
    </submittedName>
</protein>
<name>A0A848HJE7_9BURK</name>
<dbReference type="SUPFAM" id="SSF48008">
    <property type="entry name" value="GntR ligand-binding domain-like"/>
    <property type="match status" value="1"/>
</dbReference>
<dbReference type="InterPro" id="IPR036388">
    <property type="entry name" value="WH-like_DNA-bd_sf"/>
</dbReference>
<dbReference type="Proteomes" id="UP000541185">
    <property type="component" value="Unassembled WGS sequence"/>
</dbReference>
<organism evidence="5 6">
    <name type="scientific">Ramlibacter agri</name>
    <dbReference type="NCBI Taxonomy" id="2728837"/>
    <lineage>
        <taxon>Bacteria</taxon>
        <taxon>Pseudomonadati</taxon>
        <taxon>Pseudomonadota</taxon>
        <taxon>Betaproteobacteria</taxon>
        <taxon>Burkholderiales</taxon>
        <taxon>Comamonadaceae</taxon>
        <taxon>Ramlibacter</taxon>
    </lineage>
</organism>
<dbReference type="Pfam" id="PF00392">
    <property type="entry name" value="GntR"/>
    <property type="match status" value="1"/>
</dbReference>
<dbReference type="InterPro" id="IPR000524">
    <property type="entry name" value="Tscrpt_reg_HTH_GntR"/>
</dbReference>
<evidence type="ECO:0000259" key="4">
    <source>
        <dbReference type="PROSITE" id="PS50949"/>
    </source>
</evidence>
<keyword evidence="3" id="KW-0804">Transcription</keyword>
<dbReference type="InterPro" id="IPR008920">
    <property type="entry name" value="TF_FadR/GntR_C"/>
</dbReference>
<reference evidence="5 6" key="1">
    <citation type="submission" date="2020-04" db="EMBL/GenBank/DDBJ databases">
        <title>Ramlibacter sp. G-1-2-2 isolated from soil.</title>
        <authorList>
            <person name="Dahal R.H."/>
        </authorList>
    </citation>
    <scope>NUCLEOTIDE SEQUENCE [LARGE SCALE GENOMIC DNA]</scope>
    <source>
        <strain evidence="5 6">G-1-2-2</strain>
    </source>
</reference>
<feature type="domain" description="HTH gntR-type" evidence="4">
    <location>
        <begin position="12"/>
        <end position="79"/>
    </location>
</feature>
<dbReference type="Gene3D" id="1.20.120.530">
    <property type="entry name" value="GntR ligand-binding domain-like"/>
    <property type="match status" value="1"/>
</dbReference>
<dbReference type="PRINTS" id="PR00035">
    <property type="entry name" value="HTHGNTR"/>
</dbReference>